<dbReference type="Pfam" id="PF01336">
    <property type="entry name" value="tRNA_anti-codon"/>
    <property type="match status" value="1"/>
</dbReference>
<dbReference type="NCBIfam" id="TIGR00459">
    <property type="entry name" value="aspS_bact"/>
    <property type="match status" value="1"/>
</dbReference>
<dbReference type="GO" id="GO:0050560">
    <property type="term" value="F:aspartate-tRNA(Asn) ligase activity"/>
    <property type="evidence" value="ECO:0007669"/>
    <property type="project" value="UniProtKB-EC"/>
</dbReference>
<comment type="subunit">
    <text evidence="7">Homodimer.</text>
</comment>
<dbReference type="Gene3D" id="3.30.1360.30">
    <property type="entry name" value="GAD-like domain"/>
    <property type="match status" value="1"/>
</dbReference>
<evidence type="ECO:0000256" key="3">
    <source>
        <dbReference type="ARBA" id="ARBA00022741"/>
    </source>
</evidence>
<dbReference type="GO" id="GO:0004815">
    <property type="term" value="F:aspartate-tRNA ligase activity"/>
    <property type="evidence" value="ECO:0007669"/>
    <property type="project" value="UniProtKB-UniRule"/>
</dbReference>
<keyword evidence="2 7" id="KW-0436">Ligase</keyword>
<keyword evidence="3 7" id="KW-0547">Nucleotide-binding</keyword>
<feature type="binding site" evidence="7">
    <location>
        <begin position="231"/>
        <end position="233"/>
    </location>
    <ligand>
        <name>ATP</name>
        <dbReference type="ChEBI" id="CHEBI:30616"/>
    </ligand>
</feature>
<dbReference type="InterPro" id="IPR004115">
    <property type="entry name" value="GAD-like_sf"/>
</dbReference>
<dbReference type="NCBIfam" id="NF001750">
    <property type="entry name" value="PRK00476.1"/>
    <property type="match status" value="1"/>
</dbReference>
<proteinExistence type="inferred from homology"/>
<feature type="region of interest" description="Aspartate" evidence="7">
    <location>
        <begin position="209"/>
        <end position="212"/>
    </location>
</feature>
<dbReference type="HAMAP" id="MF_00044">
    <property type="entry name" value="Asp_tRNA_synth_type1"/>
    <property type="match status" value="1"/>
</dbReference>
<dbReference type="AlphaFoldDB" id="A0A7V8VDB5"/>
<organism evidence="9 10">
    <name type="scientific">Thermogemmata fonticola</name>
    <dbReference type="NCBI Taxonomy" id="2755323"/>
    <lineage>
        <taxon>Bacteria</taxon>
        <taxon>Pseudomonadati</taxon>
        <taxon>Planctomycetota</taxon>
        <taxon>Planctomycetia</taxon>
        <taxon>Gemmatales</taxon>
        <taxon>Gemmataceae</taxon>
        <taxon>Thermogemmata</taxon>
    </lineage>
</organism>
<dbReference type="Pfam" id="PF00152">
    <property type="entry name" value="tRNA-synt_2"/>
    <property type="match status" value="1"/>
</dbReference>
<feature type="site" description="Important for tRNA non-discrimination" evidence="7">
    <location>
        <position position="36"/>
    </location>
</feature>
<keyword evidence="7" id="KW-0963">Cytoplasm</keyword>
<dbReference type="InterPro" id="IPR006195">
    <property type="entry name" value="aa-tRNA-synth_II"/>
</dbReference>
<comment type="function">
    <text evidence="7">Aspartyl-tRNA synthetase with relaxed tRNA specificity since it is able to aspartylate not only its cognate tRNA(Asp) but also tRNA(Asn). Reaction proceeds in two steps: L-aspartate is first activated by ATP to form Asp-AMP and then transferred to the acceptor end of tRNA(Asp/Asn).</text>
</comment>
<accession>A0A7V8VDB5</accession>
<comment type="similarity">
    <text evidence="1 7">Belongs to the class-II aminoacyl-tRNA synthetase family. Type 1 subfamily.</text>
</comment>
<evidence type="ECO:0000256" key="6">
    <source>
        <dbReference type="ARBA" id="ARBA00023146"/>
    </source>
</evidence>
<dbReference type="InterPro" id="IPR047089">
    <property type="entry name" value="Asp-tRNA-ligase_1_N"/>
</dbReference>
<dbReference type="CDD" id="cd00777">
    <property type="entry name" value="AspRS_core"/>
    <property type="match status" value="1"/>
</dbReference>
<gene>
    <name evidence="7 9" type="primary">aspS</name>
    <name evidence="9" type="ORF">H0921_06080</name>
</gene>
<dbReference type="GO" id="GO:0003676">
    <property type="term" value="F:nucleic acid binding"/>
    <property type="evidence" value="ECO:0007669"/>
    <property type="project" value="InterPro"/>
</dbReference>
<dbReference type="Gene3D" id="2.40.50.140">
    <property type="entry name" value="Nucleic acid-binding proteins"/>
    <property type="match status" value="1"/>
</dbReference>
<dbReference type="GO" id="GO:0006422">
    <property type="term" value="P:aspartyl-tRNA aminoacylation"/>
    <property type="evidence" value="ECO:0007669"/>
    <property type="project" value="UniProtKB-UniRule"/>
</dbReference>
<feature type="binding site" evidence="7">
    <location>
        <position position="240"/>
    </location>
    <ligand>
        <name>ATP</name>
        <dbReference type="ChEBI" id="CHEBI:30616"/>
    </ligand>
</feature>
<dbReference type="PANTHER" id="PTHR22594">
    <property type="entry name" value="ASPARTYL/LYSYL-TRNA SYNTHETASE"/>
    <property type="match status" value="1"/>
</dbReference>
<feature type="binding site" evidence="7">
    <location>
        <position position="509"/>
    </location>
    <ligand>
        <name>L-aspartate</name>
        <dbReference type="ChEBI" id="CHEBI:29991"/>
    </ligand>
</feature>
<dbReference type="GO" id="GO:0005524">
    <property type="term" value="F:ATP binding"/>
    <property type="evidence" value="ECO:0007669"/>
    <property type="project" value="UniProtKB-UniRule"/>
</dbReference>
<dbReference type="RefSeq" id="WP_194537126.1">
    <property type="nucleotide sequence ID" value="NZ_JACEFB010000002.1"/>
</dbReference>
<dbReference type="InterPro" id="IPR004365">
    <property type="entry name" value="NA-bd_OB_tRNA"/>
</dbReference>
<evidence type="ECO:0000256" key="7">
    <source>
        <dbReference type="HAMAP-Rule" id="MF_00044"/>
    </source>
</evidence>
<feature type="domain" description="Aminoacyl-transfer RNA synthetases class-II family profile" evidence="8">
    <location>
        <begin position="152"/>
        <end position="575"/>
    </location>
</feature>
<dbReference type="EMBL" id="JACEFB010000002">
    <property type="protein sequence ID" value="MBA2225730.1"/>
    <property type="molecule type" value="Genomic_DNA"/>
</dbReference>
<dbReference type="InterPro" id="IPR004524">
    <property type="entry name" value="Asp-tRNA-ligase_1"/>
</dbReference>
<evidence type="ECO:0000313" key="10">
    <source>
        <dbReference type="Proteomes" id="UP000542342"/>
    </source>
</evidence>
<dbReference type="Pfam" id="PF02938">
    <property type="entry name" value="GAD"/>
    <property type="match status" value="1"/>
</dbReference>
<dbReference type="SUPFAM" id="SSF50249">
    <property type="entry name" value="Nucleic acid-binding proteins"/>
    <property type="match status" value="1"/>
</dbReference>
<feature type="binding site" evidence="7">
    <location>
        <position position="464"/>
    </location>
    <ligand>
        <name>L-aspartate</name>
        <dbReference type="ChEBI" id="CHEBI:29991"/>
    </ligand>
</feature>
<dbReference type="GO" id="GO:0005737">
    <property type="term" value="C:cytoplasm"/>
    <property type="evidence" value="ECO:0007669"/>
    <property type="project" value="UniProtKB-SubCell"/>
</dbReference>
<feature type="binding site" evidence="7">
    <location>
        <begin position="554"/>
        <end position="557"/>
    </location>
    <ligand>
        <name>ATP</name>
        <dbReference type="ChEBI" id="CHEBI:30616"/>
    </ligand>
</feature>
<comment type="catalytic activity">
    <reaction evidence="7">
        <text>tRNA(Asx) + L-aspartate + ATP = L-aspartyl-tRNA(Asx) + AMP + diphosphate</text>
        <dbReference type="Rhea" id="RHEA:18349"/>
        <dbReference type="Rhea" id="RHEA-COMP:9710"/>
        <dbReference type="Rhea" id="RHEA-COMP:9711"/>
        <dbReference type="ChEBI" id="CHEBI:29991"/>
        <dbReference type="ChEBI" id="CHEBI:30616"/>
        <dbReference type="ChEBI" id="CHEBI:33019"/>
        <dbReference type="ChEBI" id="CHEBI:78442"/>
        <dbReference type="ChEBI" id="CHEBI:78516"/>
        <dbReference type="ChEBI" id="CHEBI:456215"/>
        <dbReference type="EC" id="6.1.1.23"/>
    </reaction>
</comment>
<evidence type="ECO:0000256" key="5">
    <source>
        <dbReference type="ARBA" id="ARBA00022917"/>
    </source>
</evidence>
<dbReference type="PROSITE" id="PS50862">
    <property type="entry name" value="AA_TRNA_LIGASE_II"/>
    <property type="match status" value="1"/>
</dbReference>
<keyword evidence="4 7" id="KW-0067">ATP-binding</keyword>
<feature type="site" description="Important for tRNA non-discrimination" evidence="7">
    <location>
        <position position="88"/>
    </location>
</feature>
<evidence type="ECO:0000256" key="4">
    <source>
        <dbReference type="ARBA" id="ARBA00022840"/>
    </source>
</evidence>
<dbReference type="InterPro" id="IPR012340">
    <property type="entry name" value="NA-bd_OB-fold"/>
</dbReference>
<protein>
    <recommendedName>
        <fullName evidence="7">Aspartate--tRNA(Asp/Asn) ligase</fullName>
        <ecNumber evidence="7">6.1.1.23</ecNumber>
    </recommendedName>
    <alternativeName>
        <fullName evidence="7">Aspartyl-tRNA synthetase</fullName>
        <shortName evidence="7">AspRS</shortName>
    </alternativeName>
    <alternativeName>
        <fullName evidence="7">Non-discriminating aspartyl-tRNA synthetase</fullName>
        <shortName evidence="7">ND-AspRS</shortName>
    </alternativeName>
</protein>
<comment type="subcellular location">
    <subcellularLocation>
        <location evidence="7">Cytoplasm</location>
    </subcellularLocation>
</comment>
<dbReference type="InterPro" id="IPR029351">
    <property type="entry name" value="GAD_dom"/>
</dbReference>
<dbReference type="InterPro" id="IPR004364">
    <property type="entry name" value="Aa-tRNA-synt_II"/>
</dbReference>
<dbReference type="CDD" id="cd04317">
    <property type="entry name" value="EcAspRS_like_N"/>
    <property type="match status" value="1"/>
</dbReference>
<dbReference type="EC" id="6.1.1.23" evidence="7"/>
<evidence type="ECO:0000256" key="2">
    <source>
        <dbReference type="ARBA" id="ARBA00022598"/>
    </source>
</evidence>
<feature type="binding site" evidence="7">
    <location>
        <position position="185"/>
    </location>
    <ligand>
        <name>L-aspartate</name>
        <dbReference type="ChEBI" id="CHEBI:29991"/>
    </ligand>
</feature>
<keyword evidence="6 7" id="KW-0030">Aminoacyl-tRNA synthetase</keyword>
<evidence type="ECO:0000313" key="9">
    <source>
        <dbReference type="EMBL" id="MBA2225730.1"/>
    </source>
</evidence>
<dbReference type="SUPFAM" id="SSF55261">
    <property type="entry name" value="GAD domain-like"/>
    <property type="match status" value="1"/>
</dbReference>
<evidence type="ECO:0000256" key="1">
    <source>
        <dbReference type="ARBA" id="ARBA00006303"/>
    </source>
</evidence>
<comment type="caution">
    <text evidence="9">The sequence shown here is derived from an EMBL/GenBank/DDBJ whole genome shotgun (WGS) entry which is preliminary data.</text>
</comment>
<dbReference type="Gene3D" id="3.30.930.10">
    <property type="entry name" value="Bira Bifunctional Protein, Domain 2"/>
    <property type="match status" value="1"/>
</dbReference>
<dbReference type="SUPFAM" id="SSF55681">
    <property type="entry name" value="Class II aaRS and biotin synthetases"/>
    <property type="match status" value="1"/>
</dbReference>
<feature type="binding site" evidence="7">
    <location>
        <position position="502"/>
    </location>
    <ligand>
        <name>ATP</name>
        <dbReference type="ChEBI" id="CHEBI:30616"/>
    </ligand>
</feature>
<dbReference type="PANTHER" id="PTHR22594:SF5">
    <property type="entry name" value="ASPARTATE--TRNA LIGASE, MITOCHONDRIAL"/>
    <property type="match status" value="1"/>
</dbReference>
<reference evidence="9 10" key="1">
    <citation type="submission" date="2020-07" db="EMBL/GenBank/DDBJ databases">
        <title>Thermogemmata thermophila gen. nov., sp. nov., a novel moderate thermophilic planctomycete from a Kamchatka hot spring.</title>
        <authorList>
            <person name="Elcheninov A.G."/>
            <person name="Podosokorskaya O.A."/>
            <person name="Kovaleva O.L."/>
            <person name="Novikov A."/>
            <person name="Bonch-Osmolovskaya E.A."/>
            <person name="Toshchakov S.V."/>
            <person name="Kublanov I.V."/>
        </authorList>
    </citation>
    <scope>NUCLEOTIDE SEQUENCE [LARGE SCALE GENOMIC DNA]</scope>
    <source>
        <strain evidence="9 10">2918</strain>
    </source>
</reference>
<dbReference type="Proteomes" id="UP000542342">
    <property type="component" value="Unassembled WGS sequence"/>
</dbReference>
<feature type="binding site" evidence="7">
    <location>
        <position position="231"/>
    </location>
    <ligand>
        <name>L-aspartate</name>
        <dbReference type="ChEBI" id="CHEBI:29991"/>
    </ligand>
</feature>
<dbReference type="InterPro" id="IPR047090">
    <property type="entry name" value="AspRS_core"/>
</dbReference>
<dbReference type="PRINTS" id="PR01042">
    <property type="entry name" value="TRNASYNTHASP"/>
</dbReference>
<sequence>MPLPYHQRTHTCGELRAHHAGQEVILAGWVAHHRDHKGMVFVDLRDRYGMTQLRFGDETPRPVLEEARRLRSEWCICIRGVVAHRGEGNVSPRFYTGELPTGEIEVVVQELEVLSESPPPPFEISDYTSANEEIRLEHRYLDLRRPSLQRNFLIRHRVAKTLRDYFDAHGFVELETPFLTKSTPEGARDFLVPSRLHPGKFFALPQSPQLFKQLFMVAGFDRYVQIVRCFRDEDLRADRQPEFTQLDLEMSFVQTDDVIRMAEGAIAAVFAQVLGYDIPRPVPRLSYQEAMDRFGIDRPDTRFGLELQNVSDLAAQTEFAPFRQAVESGGVVKCIVSSDPGGKVLTRKTIDTLAEELRGIGAGGLPYAKVAADDQGAPKLETGIAKHLAPIAADLLHRVGAKPGDVLWFMPGNYTAVSKYLAYLRLRLGQLLNLMPAQQWNFLWVVDFPLLEWDEEEKRWVSVHHPFTSPQDEDLPLLFSDNSQHWGRIRSKAYDLVLNGVELGGGSIRIHRADVQRRVFQLLGIGEEEAQQKFGFLLQALRYGPPPHGGLAFGLDRIVMMLTGASSLRDVIAFPKTQRGTCPLTGAPSTVAEKQLAELFLRTITPGK</sequence>
<keyword evidence="5 7" id="KW-0648">Protein biosynthesis</keyword>
<dbReference type="InterPro" id="IPR002312">
    <property type="entry name" value="Asp/Asn-tRNA-synth_IIb"/>
</dbReference>
<dbReference type="InterPro" id="IPR045864">
    <property type="entry name" value="aa-tRNA-synth_II/BPL/LPL"/>
</dbReference>
<evidence type="ECO:0000259" key="8">
    <source>
        <dbReference type="PROSITE" id="PS50862"/>
    </source>
</evidence>
<keyword evidence="10" id="KW-1185">Reference proteome</keyword>
<name>A0A7V8VDB5_9BACT</name>